<dbReference type="FunFam" id="1.10.340.30:FF:000004">
    <property type="entry name" value="DNA-3-methyladenine glycosylase II"/>
    <property type="match status" value="1"/>
</dbReference>
<dbReference type="CDD" id="cd00056">
    <property type="entry name" value="ENDO3c"/>
    <property type="match status" value="1"/>
</dbReference>
<reference evidence="5" key="2">
    <citation type="submission" date="2018-05" db="EMBL/GenBank/DDBJ databases">
        <title>OpunRS2 (Oryza punctata Reference Sequence Version 2).</title>
        <authorList>
            <person name="Zhang J."/>
            <person name="Kudrna D."/>
            <person name="Lee S."/>
            <person name="Talag J."/>
            <person name="Welchert J."/>
            <person name="Wing R.A."/>
        </authorList>
    </citation>
    <scope>NUCLEOTIDE SEQUENCE [LARGE SCALE GENOMIC DNA]</scope>
</reference>
<dbReference type="Proteomes" id="UP000026962">
    <property type="component" value="Chromosome 5"/>
</dbReference>
<dbReference type="Gene3D" id="1.10.1670.40">
    <property type="match status" value="1"/>
</dbReference>
<name>A0A0E0L5V2_ORYPU</name>
<keyword evidence="6" id="KW-1185">Reference proteome</keyword>
<dbReference type="Gene3D" id="1.10.340.30">
    <property type="entry name" value="Hypothetical protein, domain 2"/>
    <property type="match status" value="1"/>
</dbReference>
<dbReference type="PANTHER" id="PTHR43003:SF2">
    <property type="entry name" value="OS05G0567500 PROTEIN"/>
    <property type="match status" value="1"/>
</dbReference>
<dbReference type="STRING" id="4537.A0A0E0L5V2"/>
<dbReference type="GO" id="GO:0032993">
    <property type="term" value="C:protein-DNA complex"/>
    <property type="evidence" value="ECO:0007669"/>
    <property type="project" value="TreeGrafter"/>
</dbReference>
<dbReference type="Pfam" id="PF00730">
    <property type="entry name" value="HhH-GPD"/>
    <property type="match status" value="1"/>
</dbReference>
<dbReference type="InterPro" id="IPR051912">
    <property type="entry name" value="Alkylbase_DNA_Glycosylase/TA"/>
</dbReference>
<sequence>MVKTRAAATPRPSAAAAAAAGGGAAAITTAGKISFRSRKIVKSTPAKGKSVATARTVLSPPLSALSSPGELAAALSHLHTADPLLSAVIASTDAPAFISSPSRPAFHSLAHSILHQQLAPSAAAAIYARFLALLPAAADPDAAVVNPAAVLALSAADLRAIGVSARKAAYLHDLAGRFSAGELSDSAVAAMDEAALLAELTKVKGVGEWTVHMFMIFSLHRPDVLPSGDLGVRKGVQELYRLPALPKPEEMAALCERWRPYRSVGAWYMWRLMESKGAAAKKAKSNAIAYLPSTQVWLRGGMHRSHSAPDTCVFGMNSFLLSKQLALLSKYKLNAGVAALESMDAADITNEASL</sequence>
<dbReference type="InterPro" id="IPR011257">
    <property type="entry name" value="DNA_glycosylase"/>
</dbReference>
<dbReference type="GO" id="GO:0008725">
    <property type="term" value="F:DNA-3-methyladenine glycosylase activity"/>
    <property type="evidence" value="ECO:0007669"/>
    <property type="project" value="TreeGrafter"/>
</dbReference>
<evidence type="ECO:0000313" key="6">
    <source>
        <dbReference type="Proteomes" id="UP000026962"/>
    </source>
</evidence>
<proteinExistence type="inferred from homology"/>
<dbReference type="GO" id="GO:0006285">
    <property type="term" value="P:base-excision repair, AP site formation"/>
    <property type="evidence" value="ECO:0007669"/>
    <property type="project" value="TreeGrafter"/>
</dbReference>
<evidence type="ECO:0000256" key="1">
    <source>
        <dbReference type="ARBA" id="ARBA00010817"/>
    </source>
</evidence>
<accession>A0A0E0L5V2</accession>
<dbReference type="OMA" id="YLLWHYY"/>
<dbReference type="eggNOG" id="KOG1918">
    <property type="taxonomic scope" value="Eukaryota"/>
</dbReference>
<dbReference type="EnsemblPlants" id="OPUNC05G23720.1">
    <property type="protein sequence ID" value="OPUNC05G23720.1"/>
    <property type="gene ID" value="OPUNC05G23720"/>
</dbReference>
<dbReference type="FunFam" id="1.10.1670.40:FF:000001">
    <property type="entry name" value="Probable DNA-3-methyladenine glycosylase 2"/>
    <property type="match status" value="1"/>
</dbReference>
<dbReference type="GO" id="GO:0043916">
    <property type="term" value="F:DNA-7-methylguanine glycosylase activity"/>
    <property type="evidence" value="ECO:0007669"/>
    <property type="project" value="TreeGrafter"/>
</dbReference>
<dbReference type="SMART" id="SM00478">
    <property type="entry name" value="ENDO3c"/>
    <property type="match status" value="1"/>
</dbReference>
<dbReference type="PANTHER" id="PTHR43003">
    <property type="entry name" value="DNA-3-METHYLADENINE GLYCOSYLASE"/>
    <property type="match status" value="1"/>
</dbReference>
<dbReference type="Gramene" id="OPUNC05G23720.1">
    <property type="protein sequence ID" value="OPUNC05G23720.1"/>
    <property type="gene ID" value="OPUNC05G23720"/>
</dbReference>
<comment type="similarity">
    <text evidence="1">Belongs to the alkylbase DNA glycosidase AlkA family.</text>
</comment>
<keyword evidence="3" id="KW-0234">DNA repair</keyword>
<dbReference type="GO" id="GO:0006307">
    <property type="term" value="P:DNA alkylation repair"/>
    <property type="evidence" value="ECO:0007669"/>
    <property type="project" value="TreeGrafter"/>
</dbReference>
<keyword evidence="2" id="KW-0227">DNA damage</keyword>
<feature type="domain" description="HhH-GPD" evidence="4">
    <location>
        <begin position="114"/>
        <end position="274"/>
    </location>
</feature>
<dbReference type="GO" id="GO:0005634">
    <property type="term" value="C:nucleus"/>
    <property type="evidence" value="ECO:0007669"/>
    <property type="project" value="TreeGrafter"/>
</dbReference>
<evidence type="ECO:0000256" key="2">
    <source>
        <dbReference type="ARBA" id="ARBA00022763"/>
    </source>
</evidence>
<dbReference type="GO" id="GO:0032131">
    <property type="term" value="F:alkylated DNA binding"/>
    <property type="evidence" value="ECO:0007669"/>
    <property type="project" value="TreeGrafter"/>
</dbReference>
<evidence type="ECO:0000259" key="4">
    <source>
        <dbReference type="SMART" id="SM00478"/>
    </source>
</evidence>
<evidence type="ECO:0000313" key="5">
    <source>
        <dbReference type="EnsemblPlants" id="OPUNC05G23720.1"/>
    </source>
</evidence>
<protein>
    <recommendedName>
        <fullName evidence="4">HhH-GPD domain-containing protein</fullName>
    </recommendedName>
</protein>
<dbReference type="SUPFAM" id="SSF48150">
    <property type="entry name" value="DNA-glycosylase"/>
    <property type="match status" value="1"/>
</dbReference>
<evidence type="ECO:0000256" key="3">
    <source>
        <dbReference type="ARBA" id="ARBA00023204"/>
    </source>
</evidence>
<dbReference type="AlphaFoldDB" id="A0A0E0L5V2"/>
<dbReference type="InterPro" id="IPR003265">
    <property type="entry name" value="HhH-GPD_domain"/>
</dbReference>
<reference evidence="5" key="1">
    <citation type="submission" date="2015-04" db="UniProtKB">
        <authorList>
            <consortium name="EnsemblPlants"/>
        </authorList>
    </citation>
    <scope>IDENTIFICATION</scope>
</reference>
<organism evidence="5">
    <name type="scientific">Oryza punctata</name>
    <name type="common">Red rice</name>
    <dbReference type="NCBI Taxonomy" id="4537"/>
    <lineage>
        <taxon>Eukaryota</taxon>
        <taxon>Viridiplantae</taxon>
        <taxon>Streptophyta</taxon>
        <taxon>Embryophyta</taxon>
        <taxon>Tracheophyta</taxon>
        <taxon>Spermatophyta</taxon>
        <taxon>Magnoliopsida</taxon>
        <taxon>Liliopsida</taxon>
        <taxon>Poales</taxon>
        <taxon>Poaceae</taxon>
        <taxon>BOP clade</taxon>
        <taxon>Oryzoideae</taxon>
        <taxon>Oryzeae</taxon>
        <taxon>Oryzinae</taxon>
        <taxon>Oryza</taxon>
    </lineage>
</organism>